<dbReference type="Proteomes" id="UP001392437">
    <property type="component" value="Unassembled WGS sequence"/>
</dbReference>
<gene>
    <name evidence="2" type="ORF">PG999_005402</name>
</gene>
<dbReference type="AlphaFoldDB" id="A0AAW0R203"/>
<proteinExistence type="predicted"/>
<comment type="caution">
    <text evidence="2">The sequence shown here is derived from an EMBL/GenBank/DDBJ whole genome shotgun (WGS) entry which is preliminary data.</text>
</comment>
<dbReference type="EMBL" id="JAQQWP010000004">
    <property type="protein sequence ID" value="KAK8121282.1"/>
    <property type="molecule type" value="Genomic_DNA"/>
</dbReference>
<accession>A0AAW0R203</accession>
<reference evidence="2 3" key="1">
    <citation type="submission" date="2023-01" db="EMBL/GenBank/DDBJ databases">
        <title>Analysis of 21 Apiospora genomes using comparative genomics revels a genus with tremendous synthesis potential of carbohydrate active enzymes and secondary metabolites.</title>
        <authorList>
            <person name="Sorensen T."/>
        </authorList>
    </citation>
    <scope>NUCLEOTIDE SEQUENCE [LARGE SCALE GENOMIC DNA]</scope>
    <source>
        <strain evidence="2 3">CBS 117206</strain>
    </source>
</reference>
<sequence length="249" mass="27273">MKVNSEQAAGGNLIIDNHIIFLTPARGEDENTGASETRPDGDGSLHHRSVGAAPWNHPHRQDSTEGMQRGISAFAFVEFQTATVAGRLWKLIATPNNERRRFLIRGDARSSADINCQCYVLQAKAALKAGKSLPPLKKLKMLSEIGVAGLPEEILAFTDHDLLRMQCFFLKLELRFNDHMNSSWPVRGPVLAPTDGWIQDRRADLASTWSPCYLILQGGESLIAVASIANLVVVTLPPASPTPSLIEAW</sequence>
<protein>
    <submittedName>
        <fullName evidence="2">Uncharacterized protein</fullName>
    </submittedName>
</protein>
<evidence type="ECO:0000313" key="3">
    <source>
        <dbReference type="Proteomes" id="UP001392437"/>
    </source>
</evidence>
<keyword evidence="3" id="KW-1185">Reference proteome</keyword>
<name>A0AAW0R203_9PEZI</name>
<organism evidence="2 3">
    <name type="scientific">Apiospora kogelbergensis</name>
    <dbReference type="NCBI Taxonomy" id="1337665"/>
    <lineage>
        <taxon>Eukaryota</taxon>
        <taxon>Fungi</taxon>
        <taxon>Dikarya</taxon>
        <taxon>Ascomycota</taxon>
        <taxon>Pezizomycotina</taxon>
        <taxon>Sordariomycetes</taxon>
        <taxon>Xylariomycetidae</taxon>
        <taxon>Amphisphaeriales</taxon>
        <taxon>Apiosporaceae</taxon>
        <taxon>Apiospora</taxon>
    </lineage>
</organism>
<evidence type="ECO:0000256" key="1">
    <source>
        <dbReference type="SAM" id="MobiDB-lite"/>
    </source>
</evidence>
<evidence type="ECO:0000313" key="2">
    <source>
        <dbReference type="EMBL" id="KAK8121282.1"/>
    </source>
</evidence>
<feature type="region of interest" description="Disordered" evidence="1">
    <location>
        <begin position="26"/>
        <end position="64"/>
    </location>
</feature>